<evidence type="ECO:0000313" key="14">
    <source>
        <dbReference type="Proteomes" id="UP000259273"/>
    </source>
</evidence>
<evidence type="ECO:0000259" key="12">
    <source>
        <dbReference type="Pfam" id="PF21687"/>
    </source>
</evidence>
<comment type="similarity">
    <text evidence="2 10">Belongs to the GSP K family.</text>
</comment>
<evidence type="ECO:0000256" key="2">
    <source>
        <dbReference type="ARBA" id="ARBA00007246"/>
    </source>
</evidence>
<organism evidence="13 14">
    <name type="scientific">Haliea salexigens</name>
    <dbReference type="NCBI Taxonomy" id="287487"/>
    <lineage>
        <taxon>Bacteria</taxon>
        <taxon>Pseudomonadati</taxon>
        <taxon>Pseudomonadota</taxon>
        <taxon>Gammaproteobacteria</taxon>
        <taxon>Cellvibrionales</taxon>
        <taxon>Halieaceae</taxon>
        <taxon>Haliea</taxon>
    </lineage>
</organism>
<evidence type="ECO:0000256" key="11">
    <source>
        <dbReference type="SAM" id="Phobius"/>
    </source>
</evidence>
<dbReference type="SUPFAM" id="SSF54523">
    <property type="entry name" value="Pili subunits"/>
    <property type="match status" value="1"/>
</dbReference>
<evidence type="ECO:0000256" key="8">
    <source>
        <dbReference type="ARBA" id="ARBA00022989"/>
    </source>
</evidence>
<dbReference type="Gene3D" id="3.30.1300.30">
    <property type="entry name" value="GSPII I/J protein-like"/>
    <property type="match status" value="1"/>
</dbReference>
<dbReference type="InterPro" id="IPR045584">
    <property type="entry name" value="Pilin-like"/>
</dbReference>
<dbReference type="InterPro" id="IPR005628">
    <property type="entry name" value="GspK"/>
</dbReference>
<evidence type="ECO:0000256" key="4">
    <source>
        <dbReference type="ARBA" id="ARBA00022475"/>
    </source>
</evidence>
<keyword evidence="5 10" id="KW-0997">Cell inner membrane</keyword>
<evidence type="ECO:0000256" key="10">
    <source>
        <dbReference type="PIRNR" id="PIRNR002786"/>
    </source>
</evidence>
<keyword evidence="4 10" id="KW-1003">Cell membrane</keyword>
<evidence type="ECO:0000256" key="1">
    <source>
        <dbReference type="ARBA" id="ARBA00004533"/>
    </source>
</evidence>
<dbReference type="Pfam" id="PF21687">
    <property type="entry name" value="T2SSK_1st"/>
    <property type="match status" value="1"/>
</dbReference>
<dbReference type="GO" id="GO:0009306">
    <property type="term" value="P:protein secretion"/>
    <property type="evidence" value="ECO:0007669"/>
    <property type="project" value="InterPro"/>
</dbReference>
<sequence>MISATCGCCMHCRRCSPGTPLAERGVALVVALLVFGLCAALMVAMQREFALFAQRGANLFLQDQGYAYLRGAEELAAVALVMDYDADQSRAQPRDDKNEIWAEQATPYPLDEGGWLVGSLQDLQGRFNLNTLAAAPTEPGEAGVSERFTPAEAFFIRLLQALPEAALGQAEAVTVTRAIGDWLDEDSIPLAFGAEDDVYSGQTPAYRAANHPMASVSELRAVANMTPQLYVALAPWVTVWPRTPAPLNIHTASLPLLRAINGDGELVPLSEAQGEALWQTQQEEGGFADLETFLANSVFGEKTMTDAGSLLGESSSWFLLSAEVEVAERKMRLYSVLQRDKREVRPIVRAMGSL</sequence>
<dbReference type="InterPro" id="IPR049031">
    <property type="entry name" value="T2SSK_SAM-like_1st"/>
</dbReference>
<keyword evidence="7" id="KW-0653">Protein transport</keyword>
<dbReference type="AlphaFoldDB" id="A0A3C1KU05"/>
<dbReference type="Proteomes" id="UP000259273">
    <property type="component" value="Unassembled WGS sequence"/>
</dbReference>
<evidence type="ECO:0000256" key="3">
    <source>
        <dbReference type="ARBA" id="ARBA00022448"/>
    </source>
</evidence>
<keyword evidence="6 11" id="KW-0812">Transmembrane</keyword>
<gene>
    <name evidence="13" type="ORF">DCP75_18505</name>
</gene>
<comment type="caution">
    <text evidence="13">The sequence shown here is derived from an EMBL/GenBank/DDBJ whole genome shotgun (WGS) entry which is preliminary data.</text>
</comment>
<dbReference type="NCBIfam" id="NF037980">
    <property type="entry name" value="T2SS_GspK"/>
    <property type="match status" value="1"/>
</dbReference>
<evidence type="ECO:0000256" key="7">
    <source>
        <dbReference type="ARBA" id="ARBA00022927"/>
    </source>
</evidence>
<protein>
    <recommendedName>
        <fullName evidence="10">Type II secretion system protein K</fullName>
    </recommendedName>
</protein>
<dbReference type="EMBL" id="DMND01000247">
    <property type="protein sequence ID" value="HAN29676.1"/>
    <property type="molecule type" value="Genomic_DNA"/>
</dbReference>
<evidence type="ECO:0000256" key="5">
    <source>
        <dbReference type="ARBA" id="ARBA00022519"/>
    </source>
</evidence>
<name>A0A3C1KU05_9GAMM</name>
<evidence type="ECO:0000313" key="13">
    <source>
        <dbReference type="EMBL" id="HAN29676.1"/>
    </source>
</evidence>
<proteinExistence type="inferred from homology"/>
<feature type="domain" description="T2SS protein K first SAM-like" evidence="12">
    <location>
        <begin position="125"/>
        <end position="241"/>
    </location>
</feature>
<dbReference type="GO" id="GO:0005886">
    <property type="term" value="C:plasma membrane"/>
    <property type="evidence" value="ECO:0007669"/>
    <property type="project" value="UniProtKB-SubCell"/>
</dbReference>
<reference evidence="13 14" key="1">
    <citation type="journal article" date="2018" name="Nat. Biotechnol.">
        <title>A standardized bacterial taxonomy based on genome phylogeny substantially revises the tree of life.</title>
        <authorList>
            <person name="Parks D.H."/>
            <person name="Chuvochina M."/>
            <person name="Waite D.W."/>
            <person name="Rinke C."/>
            <person name="Skarshewski A."/>
            <person name="Chaumeil P.A."/>
            <person name="Hugenholtz P."/>
        </authorList>
    </citation>
    <scope>NUCLEOTIDE SEQUENCE [LARGE SCALE GENOMIC DNA]</scope>
    <source>
        <strain evidence="13">UBA9158</strain>
    </source>
</reference>
<comment type="subcellular location">
    <subcellularLocation>
        <location evidence="1 10">Cell inner membrane</location>
    </subcellularLocation>
</comment>
<evidence type="ECO:0000256" key="9">
    <source>
        <dbReference type="ARBA" id="ARBA00023136"/>
    </source>
</evidence>
<feature type="transmembrane region" description="Helical" evidence="11">
    <location>
        <begin position="26"/>
        <end position="45"/>
    </location>
</feature>
<dbReference type="InterPro" id="IPR038072">
    <property type="entry name" value="GspK_central_sf"/>
</dbReference>
<accession>A0A3C1KU05</accession>
<keyword evidence="3 10" id="KW-0813">Transport</keyword>
<dbReference type="Gene3D" id="1.10.40.60">
    <property type="entry name" value="EpsJ-like"/>
    <property type="match status" value="2"/>
</dbReference>
<keyword evidence="9 10" id="KW-0472">Membrane</keyword>
<dbReference type="PANTHER" id="PTHR38831">
    <property type="entry name" value="TYPE II SECRETION SYSTEM PROTEIN K"/>
    <property type="match status" value="1"/>
</dbReference>
<dbReference type="PANTHER" id="PTHR38831:SF1">
    <property type="entry name" value="TYPE II SECRETION SYSTEM PROTEIN K-RELATED"/>
    <property type="match status" value="1"/>
</dbReference>
<dbReference type="PIRSF" id="PIRSF002786">
    <property type="entry name" value="XcpX"/>
    <property type="match status" value="1"/>
</dbReference>
<evidence type="ECO:0000256" key="6">
    <source>
        <dbReference type="ARBA" id="ARBA00022692"/>
    </source>
</evidence>
<dbReference type="SUPFAM" id="SSF158544">
    <property type="entry name" value="GspK insert domain-like"/>
    <property type="match status" value="1"/>
</dbReference>
<dbReference type="STRING" id="1121937.GCA_000423125_01069"/>
<keyword evidence="8 11" id="KW-1133">Transmembrane helix</keyword>